<dbReference type="EMBL" id="LGTQ01000015">
    <property type="protein sequence ID" value="KPM46670.1"/>
    <property type="molecule type" value="Genomic_DNA"/>
</dbReference>
<dbReference type="InterPro" id="IPR011152">
    <property type="entry name" value="Pesterase_MJ0912"/>
</dbReference>
<dbReference type="RefSeq" id="WP_055151333.1">
    <property type="nucleotide sequence ID" value="NZ_JXSZ01000015.1"/>
</dbReference>
<feature type="domain" description="Calcineurin-like phosphoesterase" evidence="2">
    <location>
        <begin position="35"/>
        <end position="213"/>
    </location>
</feature>
<dbReference type="OrthoDB" id="9813918at2"/>
<protein>
    <submittedName>
        <fullName evidence="3">Diadenosine tetraphosphatase</fullName>
    </submittedName>
</protein>
<dbReference type="Pfam" id="PF12850">
    <property type="entry name" value="Metallophos_2"/>
    <property type="match status" value="1"/>
</dbReference>
<accession>A0A0P7BI02</accession>
<proteinExistence type="inferred from homology"/>
<dbReference type="Gene3D" id="3.60.21.10">
    <property type="match status" value="1"/>
</dbReference>
<reference evidence="3 4" key="1">
    <citation type="submission" date="2015-07" db="EMBL/GenBank/DDBJ databases">
        <title>The draft genome sequence of Leadbetterella sp. JN14-9.</title>
        <authorList>
            <person name="Liu Y."/>
            <person name="Du J."/>
            <person name="Shao Z."/>
        </authorList>
    </citation>
    <scope>NUCLEOTIDE SEQUENCE [LARGE SCALE GENOMIC DNA]</scope>
    <source>
        <strain evidence="3 4">JN14-9</strain>
    </source>
</reference>
<dbReference type="STRING" id="1605367.AFM12_17955"/>
<evidence type="ECO:0000256" key="1">
    <source>
        <dbReference type="ARBA" id="ARBA00008950"/>
    </source>
</evidence>
<dbReference type="PATRIC" id="fig|1605367.3.peg.1025"/>
<dbReference type="PIRSF" id="PIRSF000883">
    <property type="entry name" value="Pesterase_MJ0912"/>
    <property type="match status" value="1"/>
</dbReference>
<dbReference type="Proteomes" id="UP000050454">
    <property type="component" value="Unassembled WGS sequence"/>
</dbReference>
<evidence type="ECO:0000313" key="3">
    <source>
        <dbReference type="EMBL" id="KPM46670.1"/>
    </source>
</evidence>
<dbReference type="InterPro" id="IPR029052">
    <property type="entry name" value="Metallo-depent_PP-like"/>
</dbReference>
<dbReference type="SUPFAM" id="SSF56300">
    <property type="entry name" value="Metallo-dependent phosphatases"/>
    <property type="match status" value="1"/>
</dbReference>
<evidence type="ECO:0000313" key="4">
    <source>
        <dbReference type="Proteomes" id="UP000050454"/>
    </source>
</evidence>
<comment type="similarity">
    <text evidence="1">Belongs to the metallophosphoesterase superfamily. YfcE family.</text>
</comment>
<keyword evidence="4" id="KW-1185">Reference proteome</keyword>
<dbReference type="InterPro" id="IPR024654">
    <property type="entry name" value="Calcineurin-like_PHP_lpxH"/>
</dbReference>
<name>A0A0P7BI02_9BACT</name>
<evidence type="ECO:0000259" key="2">
    <source>
        <dbReference type="Pfam" id="PF12850"/>
    </source>
</evidence>
<comment type="caution">
    <text evidence="3">The sequence shown here is derived from an EMBL/GenBank/DDBJ whole genome shotgun (WGS) entry which is preliminary data.</text>
</comment>
<gene>
    <name evidence="3" type="ORF">AFM12_17955</name>
</gene>
<organism evidence="3 4">
    <name type="scientific">Jiulongibacter sediminis</name>
    <dbReference type="NCBI Taxonomy" id="1605367"/>
    <lineage>
        <taxon>Bacteria</taxon>
        <taxon>Pseudomonadati</taxon>
        <taxon>Bacteroidota</taxon>
        <taxon>Cytophagia</taxon>
        <taxon>Cytophagales</taxon>
        <taxon>Leadbetterellaceae</taxon>
        <taxon>Jiulongibacter</taxon>
    </lineage>
</organism>
<dbReference type="AlphaFoldDB" id="A0A0P7BI02"/>
<sequence length="281" mass="31674">MSKNIKHIGEKTGKMLVFGGCYSNLQSLIKLKELAEKEGISPENIIHTGDLIGYCASPVECTDIVEEWGILCIKGNVEENILSGSDDCGCNYVEGGRCEMFSRSWFPFAKDQVTSQNLAFLDKMPNQIDFNYAGKRVSVIHGSESYISEFIFKSTSWKIKQNNFDVLDSEVILAGHCGIPFADEKDGKTWLNAGVIGMPANDGTPFVWYLILDDKNGFEYQFRKYEYDNFEANQLMMEHSLPWSYAETLMTGVWDNTEILPEQETKETGIALQLDKSLEVS</sequence>